<sequence length="31" mass="3784">MERGLLWKSLMMNGSIVLFWRQNILEKFVEN</sequence>
<reference evidence="1 2" key="1">
    <citation type="journal article" date="2019" name="Microorganisms">
        <title>Paenibacillus lutrae sp. nov., A Chitinolytic Species Isolated from A River Otter in Castril Natural Park, Granada, Spain.</title>
        <authorList>
            <person name="Rodriguez M."/>
            <person name="Reina J.C."/>
            <person name="Bejar V."/>
            <person name="Llamas I."/>
        </authorList>
    </citation>
    <scope>NUCLEOTIDE SEQUENCE [LARGE SCALE GENOMIC DNA]</scope>
    <source>
        <strain evidence="1 2">N10</strain>
    </source>
</reference>
<accession>A0A7X3FK63</accession>
<evidence type="ECO:0000313" key="1">
    <source>
        <dbReference type="EMBL" id="MVP00979.1"/>
    </source>
</evidence>
<name>A0A7X3FK63_9BACL</name>
<gene>
    <name evidence="1" type="ORF">EDM21_15865</name>
</gene>
<dbReference type="EMBL" id="RHLK01000009">
    <property type="protein sequence ID" value="MVP00979.1"/>
    <property type="molecule type" value="Genomic_DNA"/>
</dbReference>
<dbReference type="Proteomes" id="UP000490800">
    <property type="component" value="Unassembled WGS sequence"/>
</dbReference>
<protein>
    <submittedName>
        <fullName evidence="1">Barnase inhibitor</fullName>
    </submittedName>
</protein>
<proteinExistence type="predicted"/>
<evidence type="ECO:0000313" key="2">
    <source>
        <dbReference type="Proteomes" id="UP000490800"/>
    </source>
</evidence>
<comment type="caution">
    <text evidence="1">The sequence shown here is derived from an EMBL/GenBank/DDBJ whole genome shotgun (WGS) entry which is preliminary data.</text>
</comment>
<dbReference type="AlphaFoldDB" id="A0A7X3FK63"/>
<keyword evidence="2" id="KW-1185">Reference proteome</keyword>
<organism evidence="1 2">
    <name type="scientific">Paenibacillus lutrae</name>
    <dbReference type="NCBI Taxonomy" id="2078573"/>
    <lineage>
        <taxon>Bacteria</taxon>
        <taxon>Bacillati</taxon>
        <taxon>Bacillota</taxon>
        <taxon>Bacilli</taxon>
        <taxon>Bacillales</taxon>
        <taxon>Paenibacillaceae</taxon>
        <taxon>Paenibacillus</taxon>
    </lineage>
</organism>